<dbReference type="EMBL" id="AP003410">
    <property type="protein sequence ID" value="BAD82274.1"/>
    <property type="molecule type" value="Genomic_DNA"/>
</dbReference>
<proteinExistence type="predicted"/>
<accession>Q5N8D5</accession>
<organism evidence="1">
    <name type="scientific">Oryza sativa subsp. japonica</name>
    <name type="common">Rice</name>
    <dbReference type="NCBI Taxonomy" id="39947"/>
    <lineage>
        <taxon>Eukaryota</taxon>
        <taxon>Viridiplantae</taxon>
        <taxon>Streptophyta</taxon>
        <taxon>Embryophyta</taxon>
        <taxon>Tracheophyta</taxon>
        <taxon>Spermatophyta</taxon>
        <taxon>Magnoliopsida</taxon>
        <taxon>Liliopsida</taxon>
        <taxon>Poales</taxon>
        <taxon>Poaceae</taxon>
        <taxon>BOP clade</taxon>
        <taxon>Oryzoideae</taxon>
        <taxon>Oryzeae</taxon>
        <taxon>Oryzinae</taxon>
        <taxon>Oryza</taxon>
        <taxon>Oryza sativa</taxon>
    </lineage>
</organism>
<gene>
    <name evidence="1" type="primary">B1142C05.23</name>
</gene>
<dbReference type="AlphaFoldDB" id="Q5N8D5"/>
<dbReference type="PANTHER" id="PTHR33994:SF36">
    <property type="entry name" value="LATE EMBRYOGENESIS ABUNDANT PROTEIN LEA-2 SUBGROUP DOMAIN-CONTAINING PROTEIN"/>
    <property type="match status" value="1"/>
</dbReference>
<dbReference type="PANTHER" id="PTHR33994">
    <property type="entry name" value="OS04G0515000 PROTEIN"/>
    <property type="match status" value="1"/>
</dbReference>
<dbReference type="Proteomes" id="UP000817658">
    <property type="component" value="Chromosome 1"/>
</dbReference>
<evidence type="ECO:0000313" key="1">
    <source>
        <dbReference type="EMBL" id="BAD82274.1"/>
    </source>
</evidence>
<reference evidence="1" key="1">
    <citation type="journal article" date="2002" name="Nature">
        <title>The genome sequence and structure of rice chromosome 1.</title>
        <authorList>
            <person name="Sasaki T."/>
            <person name="Matsumoto T."/>
            <person name="Yamamoto K."/>
            <person name="Sakata K."/>
            <person name="Baba T."/>
            <person name="Katayose Y."/>
            <person name="Wu J."/>
            <person name="Niimura Y."/>
            <person name="Cheng Z."/>
            <person name="Nagamura Y."/>
            <person name="Antonio B.A."/>
            <person name="Kanamori H."/>
            <person name="Hosokawa S."/>
            <person name="Masukawa M."/>
            <person name="Arikawa K."/>
            <person name="Chiden Y."/>
            <person name="Hayashi M."/>
            <person name="Okamoto M."/>
            <person name="Ando T."/>
            <person name="Aoki H."/>
            <person name="Arita K."/>
            <person name="Hamada M."/>
            <person name="Harada C."/>
            <person name="Hijishita S."/>
            <person name="Honda M."/>
            <person name="Ichikawa Y."/>
            <person name="Idonuma A."/>
            <person name="Iijima M."/>
            <person name="Ikeda M."/>
            <person name="Ikeno M."/>
            <person name="Itoh S."/>
            <person name="Itoh T."/>
            <person name="Itoh Y."/>
            <person name="Itoh Y."/>
            <person name="Iwabuchi A."/>
            <person name="Kamiya K."/>
            <person name="Karasawa W."/>
            <person name="Katagiri S."/>
            <person name="Kikuta A."/>
            <person name="Kobayashi N."/>
            <person name="Kono I."/>
            <person name="Machita K."/>
            <person name="Maehara T."/>
            <person name="Mizuno H."/>
            <person name="Mizubayashi T."/>
            <person name="Mukai Y."/>
            <person name="Nagasaki H."/>
            <person name="Nakashima M."/>
            <person name="Nakama Y."/>
            <person name="Nakamichi Y."/>
            <person name="Nakamura M."/>
            <person name="Namiki N."/>
            <person name="Negishi M."/>
            <person name="Ohta I."/>
            <person name="Ono N."/>
            <person name="Saji S."/>
            <person name="Sakai K."/>
            <person name="Shibata M."/>
            <person name="Shimokawa T."/>
            <person name="Shomura A."/>
            <person name="Song J."/>
            <person name="Takazaki Y."/>
            <person name="Terasawa K."/>
            <person name="Tsuji K."/>
            <person name="Waki K."/>
            <person name="Yamagata H."/>
            <person name="Yamane H."/>
            <person name="Yoshiki S."/>
            <person name="Yoshihara R."/>
            <person name="Yukawa K."/>
            <person name="Zhong H."/>
            <person name="Iwama H."/>
            <person name="Endo T."/>
            <person name="Ito H."/>
            <person name="Hahn J.H."/>
            <person name="Kim H.I."/>
            <person name="Eun M.Y."/>
            <person name="Yano M."/>
            <person name="Jiang J."/>
            <person name="Gojobori T."/>
        </authorList>
    </citation>
    <scope>NUCLEOTIDE SEQUENCE [LARGE SCALE GENOMIC DNA]</scope>
</reference>
<name>Q5N8D5_ORYSJ</name>
<protein>
    <submittedName>
        <fullName evidence="1">Uncharacterized protein</fullName>
    </submittedName>
</protein>
<sequence length="111" mass="11903">MVFAIVLPFYYVFYSRPSEFSVQLTAVRGLATPAAAAGGASTISPVFNVTLHANNRHGTERCYRSGLHRRVRPRAGLLSAGERAGCRGEAVGARRRLGAQADVDILQAEDG</sequence>